<feature type="compositionally biased region" description="Basic and acidic residues" evidence="1">
    <location>
        <begin position="1996"/>
        <end position="2020"/>
    </location>
</feature>
<feature type="compositionally biased region" description="Basic and acidic residues" evidence="1">
    <location>
        <begin position="2052"/>
        <end position="2072"/>
    </location>
</feature>
<feature type="region of interest" description="Disordered" evidence="1">
    <location>
        <begin position="545"/>
        <end position="776"/>
    </location>
</feature>
<feature type="region of interest" description="Disordered" evidence="1">
    <location>
        <begin position="1640"/>
        <end position="1677"/>
    </location>
</feature>
<feature type="compositionally biased region" description="Low complexity" evidence="1">
    <location>
        <begin position="2987"/>
        <end position="2997"/>
    </location>
</feature>
<evidence type="ECO:0000313" key="4">
    <source>
        <dbReference type="EMBL" id="KAK6475061.1"/>
    </source>
</evidence>
<feature type="compositionally biased region" description="Low complexity" evidence="1">
    <location>
        <begin position="2729"/>
        <end position="2739"/>
    </location>
</feature>
<feature type="region of interest" description="Disordered" evidence="1">
    <location>
        <begin position="2240"/>
        <end position="2376"/>
    </location>
</feature>
<feature type="region of interest" description="Disordered" evidence="1">
    <location>
        <begin position="1542"/>
        <end position="1574"/>
    </location>
</feature>
<evidence type="ECO:0000256" key="1">
    <source>
        <dbReference type="SAM" id="MobiDB-lite"/>
    </source>
</evidence>
<feature type="compositionally biased region" description="Basic residues" evidence="1">
    <location>
        <begin position="635"/>
        <end position="651"/>
    </location>
</feature>
<feature type="compositionally biased region" description="Basic and acidic residues" evidence="1">
    <location>
        <begin position="3149"/>
        <end position="3169"/>
    </location>
</feature>
<dbReference type="Pfam" id="PF25281">
    <property type="entry name" value="MBL_MAP1B"/>
    <property type="match status" value="1"/>
</dbReference>
<feature type="region of interest" description="Disordered" evidence="1">
    <location>
        <begin position="1716"/>
        <end position="1864"/>
    </location>
</feature>
<feature type="compositionally biased region" description="Basic and acidic residues" evidence="1">
    <location>
        <begin position="2794"/>
        <end position="2819"/>
    </location>
</feature>
<feature type="compositionally biased region" description="Polar residues" evidence="1">
    <location>
        <begin position="2862"/>
        <end position="2880"/>
    </location>
</feature>
<name>A0ABR0YR61_HUSHU</name>
<dbReference type="EMBL" id="JAHFZB010000024">
    <property type="protein sequence ID" value="KAK6475061.1"/>
    <property type="molecule type" value="Genomic_DNA"/>
</dbReference>
<feature type="compositionally biased region" description="Basic and acidic residues" evidence="1">
    <location>
        <begin position="2131"/>
        <end position="2166"/>
    </location>
</feature>
<feature type="region of interest" description="Disordered" evidence="1">
    <location>
        <begin position="1198"/>
        <end position="1425"/>
    </location>
</feature>
<dbReference type="InterPro" id="IPR056617">
    <property type="entry name" value="MAP1B/S_N"/>
</dbReference>
<feature type="region of interest" description="Disordered" evidence="1">
    <location>
        <begin position="2407"/>
        <end position="2469"/>
    </location>
</feature>
<feature type="compositionally biased region" description="Low complexity" evidence="1">
    <location>
        <begin position="3120"/>
        <end position="3142"/>
    </location>
</feature>
<dbReference type="InterPro" id="IPR057480">
    <property type="entry name" value="MAP1A/B/S-like_MBL"/>
</dbReference>
<feature type="compositionally biased region" description="Basic and acidic residues" evidence="1">
    <location>
        <begin position="2176"/>
        <end position="2194"/>
    </location>
</feature>
<dbReference type="PANTHER" id="PTHR13843">
    <property type="entry name" value="MICROTUBULE-ASSOCIATED PROTEIN"/>
    <property type="match status" value="1"/>
</dbReference>
<feature type="compositionally biased region" description="Basic and acidic residues" evidence="1">
    <location>
        <begin position="1290"/>
        <end position="1307"/>
    </location>
</feature>
<feature type="compositionally biased region" description="Basic and acidic residues" evidence="1">
    <location>
        <begin position="2240"/>
        <end position="2250"/>
    </location>
</feature>
<feature type="compositionally biased region" description="Polar residues" evidence="1">
    <location>
        <begin position="1317"/>
        <end position="1327"/>
    </location>
</feature>
<feature type="compositionally biased region" description="Basic and acidic residues" evidence="1">
    <location>
        <begin position="1272"/>
        <end position="1282"/>
    </location>
</feature>
<feature type="region of interest" description="Disordered" evidence="1">
    <location>
        <begin position="797"/>
        <end position="882"/>
    </location>
</feature>
<evidence type="ECO:0000313" key="5">
    <source>
        <dbReference type="Proteomes" id="UP001369086"/>
    </source>
</evidence>
<feature type="compositionally biased region" description="Basic and acidic residues" evidence="1">
    <location>
        <begin position="1554"/>
        <end position="1570"/>
    </location>
</feature>
<feature type="region of interest" description="Disordered" evidence="1">
    <location>
        <begin position="2041"/>
        <end position="2210"/>
    </location>
</feature>
<feature type="compositionally biased region" description="Acidic residues" evidence="1">
    <location>
        <begin position="2251"/>
        <end position="2276"/>
    </location>
</feature>
<feature type="compositionally biased region" description="Acidic residues" evidence="1">
    <location>
        <begin position="1648"/>
        <end position="1663"/>
    </location>
</feature>
<feature type="compositionally biased region" description="Basic and acidic residues" evidence="1">
    <location>
        <begin position="2277"/>
        <end position="2292"/>
    </location>
</feature>
<feature type="domain" description="Microtubule-associated protein 1B/S N-terminal" evidence="2">
    <location>
        <begin position="62"/>
        <end position="258"/>
    </location>
</feature>
<feature type="compositionally biased region" description="Polar residues" evidence="1">
    <location>
        <begin position="2195"/>
        <end position="2210"/>
    </location>
</feature>
<dbReference type="InterPro" id="IPR026074">
    <property type="entry name" value="MAP1"/>
</dbReference>
<accession>A0ABR0YR61</accession>
<feature type="compositionally biased region" description="Low complexity" evidence="1">
    <location>
        <begin position="741"/>
        <end position="765"/>
    </location>
</feature>
<dbReference type="PANTHER" id="PTHR13843:SF6">
    <property type="entry name" value="MICROTUBULE-ASSOCIATED PROTEIN 1A"/>
    <property type="match status" value="1"/>
</dbReference>
<sequence>MEMEEGPASAYHTVAMETLAGPAAAAEKRDARWEPVQPQQLVQHQGQQQRAAAPFNKGSYYILIVIGEIATENQLTAIRESIELGLRSWDIDLTSCDLDLQLRHFVTRHSAQFSAEVRGQRTLHHRSDVLETVVLVNPSENTIVSEIHSLITNPAGHKLLILSGQSSDQGGDLILQSGAFTFQNFSEVFADPEVSELLTTADPDHRASLTLSCQGEGDWSSLGQQHQHLREFLDLRLNPDPVLPEMEGVSEFTEYVSETVDVPSPFDMLEPPTSGGFLKLSKPCCYIFPGGRGDSALFAVNGFNILVDGGSDRRSCFWKLVRHLDRIDSILLTHIGADNLPGINGLLQRKIAEQDEEQSQGSTTYSDWMKNLISPELGVVFFNVPEKLRMPESTLKVKRSIEEASLTLQYLSKLGIKPEPLYRVVSNTIDPITLFHKMGVGRLDMYVLNPVKDSKEMQFLMQKWAGNSKAKTGIMLPNGKEGEISVPYLTSVTALVVWLPASPTEKIVRVLFPGNAPQNKILEGLEKLKHLDFLRYPVATQKDISSGVPPPLLKQTKMKQRTDSKESLKSSPKPQPAAKAAKKEAEAQEEIPVEIKSEPLKENKLEKKEEKKVKEVKEAKPAKAKTEAAETAKQEKKKLLKEKSIKKHTKVFKMDEKKDKEKKEIKREKREVKKEEAAKKEEKKESKPKEDKKKEATKPELKKITKPDLKSFTPEVRKTLHKAKMPGKPKTDKTKSKTAKEAVQQPAAPVAAEPEALVAPPEAQESIPPPLAVEDRSIVSSPEDLTKDFEELKQEEVANPELEAEPLQESLVVTGPPAEDTIIPSPYQEEEAEERIISQTLMDTKHQPLESPDEGITTTDAEAESPHEERQRVDKKHEEEEMEKCEKYIEKIEKQGKEETKGLEQAEDEEEEEEVVEKAELEEAEVVDVTGEEVQVKAEEGGLVKKDEETKKIEEKFLGIVGDDPYSLTHTATAAITAAAQGATAAENISYIQDETIPGYSETEQTISDEEIHEETEDRIPHLRYEVGACDISVPDVTGSFDAIHGIRGMKAEAMSDASDLAAKGYIGVQDPTLAIYSTNIIAAPLAEEEHISSATSITECDKLSSFATSVAEDQSVASVTAPRTEETGKSSLLLDTVNSIPSSTYTEATQGRDYLPSAGTISPTSSLEEDKYFKSPPSEEFQPIVADGDTVGRVMLAPEEEDEEEEDEEYEDQTPNVEMPLGKIQEGYRSPQMSQERERDLEKPLHSSVAQPTAAEVQPVVDEVHTASPLSKDDFSQKTDIKPSSPPFSHHEEFSSLVESEDRCLSPDDSTVKMASPTQSGPNSAGHTPFHQSPIEEKTVTVAGQQQKEEGVLQQTTTELVSAKEEKEEKREEKEEKPELGLPVAMPDTDKPVNLLEQEASTTKPSPPSPLPKDLPISPEPMKEVEEADLKELAFAKSEVCEAGISKTSSTIPCLQSLPMSTEPQKEIEEASMMDLSPAKPSPPCTLPEDLPVSPEPVVLEKEQVKPVCSKEMSPTAVKEVLPMEGKEGFLKDMTNEKVCLSREEEGEEEEEREGKESTTSKYMDEKESGFMQEEYTCETKSLEEEKMVELHASIAAKTLPEKENEKEKVAEKDFESSFLQPEQLKLEEKQTASYLEQEAYPKVLYSDEEEDEEEDKEEEDAICMGGAGSRPLSLEPSKIDLSSHEISSIPTSHKAESSVLLATSSYGADFSFTELQTPSLSGPKDQVTNLLGSEISPEPMGKTDTAKPVEIVTAPPCAGSPPSTSTSPLSSSLEKPFSEPTTVGKEDKSSSSEGPSPVETTMPPLIPGKAEEVDLSPEDPLGKTHTYLQEEEKIEVKKYEKEAKREKEGEREAVSPGLPPSSTFFLLERDEVAKICQDKKDYIETVGMQSPKEQEKEEISKYSPEEKTTAKEDKEEKEQEHFIVERDGAKIGDDKVAAMEVPAEGPGSPREELEDAFSKQEEEVSFSRVDYHPDAYAGPQRSVHFGLYDMESEEREKGQEEENEREERELTPYPDDKSFTYTEIYDNKQMPVMEPFSFIPTHQQQQQHTDYLEKEQAWEQEKLTEPEKKGTASPSLPVSSEVKEEPGMSAKEEESHLDTAGEKEQSSPTWTETKLVAKVTTTTIGFDDSPEKQATEKEKEKEKEKETAKQEKEKLLSPKADKPEQPQSPSCHLSPEEKDLFSHSAQPEDKDSQASTASYTEPSLQNLDDNILASSAEYSTKSSAAAGKAMMSYYEEGALERGDTRMLMEDEDEAEEEDEEEAEEGEEEESASDSDLEKGAKEKSEKESKGDSCSYECFSEQDTHSKIPEKKEEEKKKEGLPLEPECSLGTQGKPSTSPSPIFEPFSSGSQKSEADEFLQKTESSPSSTSSMSTLYTGSYTEIGKTDAKGFSSGFEYSYCGEDKDSFLTEQSEGKEQKDKSPDSDHQECTQLPKSSEETYFHSEKDLEFERQKTPDLLSKKGGDLFSSSGFDYTTTSATSYSSSSSFSYSSSTSTSLSAYQQFGKEIDTPATSFTTPKPDLDNAHFEYSSFKEEKSPITGAPFSSGVGSMVKDEYLEVSEKLTTATTKAESSSGLTRFSPLSPFEEVKPFPPVCAASTEDKKDQGSLPDVTAQEEQQQESFHKSEWADEPVLGLSSTISEPYSLLSHSVEKDSVARSLFDVSPLLPADSTAKCSFEESQGAEESYLCEMEDNTLPCRLECQRSPPATPTEQKAGEETHSEKQATVVPTTSFTSCTTSSLPDVLTSFPSPSQPAVQAASATSNGPTEVSMSPPGAPYGTTEMPCSGAATTASTETEKKEQEKDLEKEDKEDEKKKEKSSTLEWEPQQQQKGMSPAVSPPHSREVEEEDEEKEPESPVRPLSLASSDQTFYSSYYAETSSRAGEDSKQPPQDLCLGATSSFSPSTTAGYSSCEYKHSKGEISPSFINPSPHRLSSEEEEEEDEGSDQSQDGDDNQQQTSSVKRRSHQQQPHPGHPGDNSEGQSHHLQGAMAAGLGAAGEETPPTSVSESLPSQSDSDVPPETEECPSITADGNMDSDEDAEFLPVDKSAAVAGGGNHHTSSSRSERSHDPPPFPLMDPFPHPPHPDVCMVDPEVLSNDQNLAARTDKMLKANKGMRKPLGKPKSASPGRKGPPGGKKSPTPAKQPQPAKDSTEKSPKTSSIRKKEGDKTSKPTRASDVQGSRGEDRDEVSRSSQGHNPGRGLVNGVKSNTGSSSQKSSSGVPPGPPIYVDLAYIPNHCSAKNVDQEFFKRVRAAYYVVSGNDMGSGEPSRGVLDGLLEGKAQWGNNMQVTLIPTHDTEVTREWYQQTHEKQQELNIMVLASSSTVVMQDESFPACKIEF</sequence>
<evidence type="ECO:0000259" key="3">
    <source>
        <dbReference type="Pfam" id="PF25281"/>
    </source>
</evidence>
<feature type="compositionally biased region" description="Low complexity" evidence="1">
    <location>
        <begin position="1762"/>
        <end position="1775"/>
    </location>
</feature>
<evidence type="ECO:0000259" key="2">
    <source>
        <dbReference type="Pfam" id="PF23415"/>
    </source>
</evidence>
<gene>
    <name evidence="4" type="ORF">HHUSO_G24474</name>
</gene>
<feature type="compositionally biased region" description="Basic and acidic residues" evidence="1">
    <location>
        <begin position="652"/>
        <end position="709"/>
    </location>
</feature>
<dbReference type="Proteomes" id="UP001369086">
    <property type="component" value="Unassembled WGS sequence"/>
</dbReference>
<proteinExistence type="predicted"/>
<feature type="compositionally biased region" description="Acidic residues" evidence="1">
    <location>
        <begin position="2935"/>
        <end position="2952"/>
    </location>
</feature>
<feature type="compositionally biased region" description="Polar residues" evidence="1">
    <location>
        <begin position="2042"/>
        <end position="2051"/>
    </location>
</feature>
<feature type="compositionally biased region" description="Basic and acidic residues" evidence="1">
    <location>
        <begin position="864"/>
        <end position="882"/>
    </location>
</feature>
<dbReference type="InterPro" id="IPR036866">
    <property type="entry name" value="RibonucZ/Hydroxyglut_hydro"/>
</dbReference>
<feature type="region of interest" description="Disordered" evidence="1">
    <location>
        <begin position="2595"/>
        <end position="2629"/>
    </location>
</feature>
<dbReference type="SUPFAM" id="SSF56281">
    <property type="entry name" value="Metallo-hydrolase/oxidoreductase"/>
    <property type="match status" value="1"/>
</dbReference>
<feature type="region of interest" description="Disordered" evidence="1">
    <location>
        <begin position="1888"/>
        <end position="2022"/>
    </location>
</feature>
<feature type="compositionally biased region" description="Polar residues" evidence="1">
    <location>
        <begin position="1716"/>
        <end position="1733"/>
    </location>
</feature>
<feature type="compositionally biased region" description="Basic and acidic residues" evidence="1">
    <location>
        <begin position="2713"/>
        <end position="2722"/>
    </location>
</feature>
<feature type="compositionally biased region" description="Basic and acidic residues" evidence="1">
    <location>
        <begin position="593"/>
        <end position="634"/>
    </location>
</feature>
<dbReference type="Pfam" id="PF23415">
    <property type="entry name" value="MAPB1_N"/>
    <property type="match status" value="1"/>
</dbReference>
<feature type="compositionally biased region" description="Basic and acidic residues" evidence="1">
    <location>
        <begin position="2083"/>
        <end position="2107"/>
    </location>
</feature>
<comment type="caution">
    <text evidence="4">The sequence shown here is derived from an EMBL/GenBank/DDBJ whole genome shotgun (WGS) entry which is preliminary data.</text>
</comment>
<feature type="compositionally biased region" description="Basic and acidic residues" evidence="1">
    <location>
        <begin position="1601"/>
        <end position="1617"/>
    </location>
</feature>
<feature type="domain" description="Microtubule-associated protein 1A/B/S-like MBL-like" evidence="3">
    <location>
        <begin position="263"/>
        <end position="545"/>
    </location>
</feature>
<feature type="compositionally biased region" description="Acidic residues" evidence="1">
    <location>
        <begin position="1199"/>
        <end position="1213"/>
    </location>
</feature>
<feature type="compositionally biased region" description="Basic and acidic residues" evidence="1">
    <location>
        <begin position="1830"/>
        <end position="1855"/>
    </location>
</feature>
<protein>
    <submittedName>
        <fullName evidence="4">Microtubule-associated protein 1A-like</fullName>
    </submittedName>
</protein>
<feature type="compositionally biased region" description="Basic and acidic residues" evidence="1">
    <location>
        <begin position="1236"/>
        <end position="1246"/>
    </location>
</feature>
<organism evidence="4 5">
    <name type="scientific">Huso huso</name>
    <name type="common">Beluga</name>
    <name type="synonym">Acipenser huso</name>
    <dbReference type="NCBI Taxonomy" id="61971"/>
    <lineage>
        <taxon>Eukaryota</taxon>
        <taxon>Metazoa</taxon>
        <taxon>Chordata</taxon>
        <taxon>Craniata</taxon>
        <taxon>Vertebrata</taxon>
        <taxon>Euteleostomi</taxon>
        <taxon>Actinopterygii</taxon>
        <taxon>Chondrostei</taxon>
        <taxon>Acipenseriformes</taxon>
        <taxon>Acipenseridae</taxon>
        <taxon>Huso</taxon>
    </lineage>
</organism>
<feature type="region of interest" description="Disordered" evidence="1">
    <location>
        <begin position="1600"/>
        <end position="1619"/>
    </location>
</feature>
<feature type="compositionally biased region" description="Basic and acidic residues" evidence="1">
    <location>
        <begin position="729"/>
        <end position="740"/>
    </location>
</feature>
<feature type="compositionally biased region" description="Basic and acidic residues" evidence="1">
    <location>
        <begin position="2436"/>
        <end position="2464"/>
    </location>
</feature>
<feature type="compositionally biased region" description="Basic and acidic residues" evidence="1">
    <location>
        <begin position="1894"/>
        <end position="1939"/>
    </location>
</feature>
<feature type="compositionally biased region" description="Basic and acidic residues" evidence="1">
    <location>
        <begin position="1363"/>
        <end position="1380"/>
    </location>
</feature>
<feature type="compositionally biased region" description="Low complexity" evidence="1">
    <location>
        <begin position="2363"/>
        <end position="2376"/>
    </location>
</feature>
<feature type="region of interest" description="Disordered" evidence="1">
    <location>
        <begin position="1146"/>
        <end position="1184"/>
    </location>
</feature>
<feature type="compositionally biased region" description="Low complexity" evidence="1">
    <location>
        <begin position="3207"/>
        <end position="3220"/>
    </location>
</feature>
<feature type="compositionally biased region" description="Polar residues" evidence="1">
    <location>
        <begin position="3001"/>
        <end position="3015"/>
    </location>
</feature>
<keyword evidence="5" id="KW-1185">Reference proteome</keyword>
<feature type="region of interest" description="Disordered" evidence="1">
    <location>
        <begin position="896"/>
        <end position="917"/>
    </location>
</feature>
<feature type="compositionally biased region" description="Polar residues" evidence="1">
    <location>
        <begin position="2896"/>
        <end position="2908"/>
    </location>
</feature>
<feature type="compositionally biased region" description="Acidic residues" evidence="1">
    <location>
        <begin position="905"/>
        <end position="915"/>
    </location>
</feature>
<reference evidence="4 5" key="1">
    <citation type="submission" date="2021-05" db="EMBL/GenBank/DDBJ databases">
        <authorList>
            <person name="Zahm M."/>
            <person name="Klopp C."/>
            <person name="Cabau C."/>
            <person name="Kuhl H."/>
            <person name="Suciu R."/>
            <person name="Ciorpac M."/>
            <person name="Holostenco D."/>
            <person name="Gessner J."/>
            <person name="Wuertz S."/>
            <person name="Hohne C."/>
            <person name="Stock M."/>
            <person name="Gislard M."/>
            <person name="Lluch J."/>
            <person name="Milhes M."/>
            <person name="Lampietro C."/>
            <person name="Lopez Roques C."/>
            <person name="Donnadieu C."/>
            <person name="Du K."/>
            <person name="Schartl M."/>
            <person name="Guiguen Y."/>
        </authorList>
    </citation>
    <scope>NUCLEOTIDE SEQUENCE [LARGE SCALE GENOMIC DNA]</scope>
    <source>
        <strain evidence="4">Hh-F2</strain>
        <tissue evidence="4">Blood</tissue>
    </source>
</reference>
<feature type="region of interest" description="Disordered" evidence="1">
    <location>
        <begin position="1475"/>
        <end position="1496"/>
    </location>
</feature>
<feature type="compositionally biased region" description="Polar residues" evidence="1">
    <location>
        <begin position="2330"/>
        <end position="2341"/>
    </location>
</feature>
<feature type="compositionally biased region" description="Pro residues" evidence="1">
    <location>
        <begin position="3069"/>
        <end position="3081"/>
    </location>
</feature>
<feature type="compositionally biased region" description="Low complexity" evidence="1">
    <location>
        <begin position="2746"/>
        <end position="2760"/>
    </location>
</feature>
<feature type="compositionally biased region" description="Basic and acidic residues" evidence="1">
    <location>
        <begin position="2407"/>
        <end position="2429"/>
    </location>
</feature>
<feature type="compositionally biased region" description="Basic and acidic residues" evidence="1">
    <location>
        <begin position="2303"/>
        <end position="2322"/>
    </location>
</feature>
<feature type="region of interest" description="Disordered" evidence="1">
    <location>
        <begin position="2699"/>
        <end position="3222"/>
    </location>
</feature>